<dbReference type="Gene3D" id="2.60.320.10">
    <property type="entry name" value="N-utilization substance G protein NusG, insert domain"/>
    <property type="match status" value="1"/>
</dbReference>
<dbReference type="Pfam" id="PF07009">
    <property type="entry name" value="NusG_II"/>
    <property type="match status" value="1"/>
</dbReference>
<evidence type="ECO:0000256" key="1">
    <source>
        <dbReference type="SAM" id="Phobius"/>
    </source>
</evidence>
<feature type="transmembrane region" description="Helical" evidence="1">
    <location>
        <begin position="7"/>
        <end position="27"/>
    </location>
</feature>
<proteinExistence type="predicted"/>
<protein>
    <submittedName>
        <fullName evidence="2">Membrane associated protein</fullName>
    </submittedName>
</protein>
<name>A0A0C7IM08_PARSO</name>
<keyword evidence="1" id="KW-1133">Transmembrane helix</keyword>
<reference evidence="2 3" key="1">
    <citation type="submission" date="2015-01" db="EMBL/GenBank/DDBJ databases">
        <authorList>
            <person name="Aslett A.Martin."/>
            <person name="De Silva Nishadi"/>
        </authorList>
    </citation>
    <scope>NUCLEOTIDE SEQUENCE [LARGE SCALE GENOMIC DNA]</scope>
    <source>
        <strain evidence="2 3">R28058</strain>
    </source>
</reference>
<dbReference type="InterPro" id="IPR038690">
    <property type="entry name" value="NusG_2_sf"/>
</dbReference>
<dbReference type="Proteomes" id="UP000049127">
    <property type="component" value="Unassembled WGS sequence"/>
</dbReference>
<dbReference type="EMBL" id="CEKZ01000022">
    <property type="protein sequence ID" value="CEQ04898.1"/>
    <property type="molecule type" value="Genomic_DNA"/>
</dbReference>
<evidence type="ECO:0000313" key="3">
    <source>
        <dbReference type="Proteomes" id="UP000049127"/>
    </source>
</evidence>
<accession>A0A0C7IM08</accession>
<evidence type="ECO:0000313" key="2">
    <source>
        <dbReference type="EMBL" id="CEQ04898.1"/>
    </source>
</evidence>
<sequence length="127" mass="14239">MNKKFKIVQIVIILLILIGSIGAYFFINNKKVENPVANIYKNGKLLKAIKLKDIKDDCEIKIGDDKHFNIIKVSKGGIKVVKSNCPDKVCMKTGEIHDSLLPIACLPNNLIIKIEGAKYDEFDTKSH</sequence>
<keyword evidence="1" id="KW-0472">Membrane</keyword>
<dbReference type="AlphaFoldDB" id="A0A0C7IM08"/>
<dbReference type="RefSeq" id="WP_055337051.1">
    <property type="nucleotide sequence ID" value="NZ_CDNF01000031.1"/>
</dbReference>
<dbReference type="OrthoDB" id="47603at2"/>
<keyword evidence="1" id="KW-0812">Transmembrane</keyword>
<organism evidence="2 3">
    <name type="scientific">Paraclostridium sordellii</name>
    <name type="common">Clostridium sordellii</name>
    <dbReference type="NCBI Taxonomy" id="1505"/>
    <lineage>
        <taxon>Bacteria</taxon>
        <taxon>Bacillati</taxon>
        <taxon>Bacillota</taxon>
        <taxon>Clostridia</taxon>
        <taxon>Peptostreptococcales</taxon>
        <taxon>Peptostreptococcaceae</taxon>
        <taxon>Paraclostridium</taxon>
    </lineage>
</organism>
<gene>
    <name evidence="2" type="ORF">R28058_26151</name>
</gene>